<dbReference type="AlphaFoldDB" id="A0A485LHU6"/>
<feature type="transmembrane region" description="Helical" evidence="14">
    <location>
        <begin position="46"/>
        <end position="67"/>
    </location>
</feature>
<keyword evidence="14" id="KW-0812">Transmembrane</keyword>
<dbReference type="SUPFAM" id="SSF50370">
    <property type="entry name" value="Ricin B-like lectins"/>
    <property type="match status" value="1"/>
</dbReference>
<dbReference type="InterPro" id="IPR050732">
    <property type="entry name" value="Beta-glucan_modifiers"/>
</dbReference>
<dbReference type="EC" id="3.2.1.39" evidence="3"/>
<evidence type="ECO:0000256" key="6">
    <source>
        <dbReference type="ARBA" id="ARBA00023136"/>
    </source>
</evidence>
<reference evidence="17 18" key="1">
    <citation type="submission" date="2019-03" db="EMBL/GenBank/DDBJ databases">
        <authorList>
            <person name="Gaulin E."/>
            <person name="Dumas B."/>
        </authorList>
    </citation>
    <scope>NUCLEOTIDE SEQUENCE [LARGE SCALE GENOMIC DNA]</scope>
    <source>
        <strain evidence="17">CBS 568.67</strain>
    </source>
</reference>
<dbReference type="PANTHER" id="PTHR16631">
    <property type="entry name" value="GLUCAN 1,3-BETA-GLUCOSIDASE"/>
    <property type="match status" value="1"/>
</dbReference>
<keyword evidence="9" id="KW-0961">Cell wall biogenesis/degradation</keyword>
<evidence type="ECO:0000256" key="10">
    <source>
        <dbReference type="ARBA" id="ARBA00023326"/>
    </source>
</evidence>
<evidence type="ECO:0000256" key="1">
    <source>
        <dbReference type="ARBA" id="ARBA00000382"/>
    </source>
</evidence>
<keyword evidence="10" id="KW-0624">Polysaccharide degradation</keyword>
<dbReference type="InterPro" id="IPR000772">
    <property type="entry name" value="Ricin_B_lectin"/>
</dbReference>
<evidence type="ECO:0000256" key="7">
    <source>
        <dbReference type="ARBA" id="ARBA00023180"/>
    </source>
</evidence>
<dbReference type="SUPFAM" id="SSF51445">
    <property type="entry name" value="(Trans)glycosidases"/>
    <property type="match status" value="1"/>
</dbReference>
<proteinExistence type="predicted"/>
<evidence type="ECO:0000313" key="16">
    <source>
        <dbReference type="EMBL" id="KAF0687498.1"/>
    </source>
</evidence>
<evidence type="ECO:0000256" key="14">
    <source>
        <dbReference type="SAM" id="Phobius"/>
    </source>
</evidence>
<evidence type="ECO:0000256" key="13">
    <source>
        <dbReference type="ARBA" id="ARBA00043078"/>
    </source>
</evidence>
<keyword evidence="4" id="KW-1003">Cell membrane</keyword>
<comment type="subcellular location">
    <subcellularLocation>
        <location evidence="2">Cell membrane</location>
    </subcellularLocation>
</comment>
<evidence type="ECO:0000313" key="18">
    <source>
        <dbReference type="Proteomes" id="UP000332933"/>
    </source>
</evidence>
<dbReference type="Gene3D" id="2.80.10.50">
    <property type="match status" value="1"/>
</dbReference>
<evidence type="ECO:0000256" key="12">
    <source>
        <dbReference type="ARBA" id="ARBA00042373"/>
    </source>
</evidence>
<evidence type="ECO:0000256" key="8">
    <source>
        <dbReference type="ARBA" id="ARBA00023277"/>
    </source>
</evidence>
<dbReference type="GO" id="GO:0000272">
    <property type="term" value="P:polysaccharide catabolic process"/>
    <property type="evidence" value="ECO:0007669"/>
    <property type="project" value="UniProtKB-KW"/>
</dbReference>
<dbReference type="GO" id="GO:0071555">
    <property type="term" value="P:cell wall organization"/>
    <property type="evidence" value="ECO:0007669"/>
    <property type="project" value="UniProtKB-KW"/>
</dbReference>
<evidence type="ECO:0000256" key="9">
    <source>
        <dbReference type="ARBA" id="ARBA00023316"/>
    </source>
</evidence>
<comment type="function">
    <text evidence="11">Glucanases play a role in cell expansion during growth, in cell-cell fusion during mating, and in spore release during sporulation. This enzyme may be involved in beta-glucan degradation. Active on laminarin and lichenan.</text>
</comment>
<dbReference type="Proteomes" id="UP000332933">
    <property type="component" value="Unassembled WGS sequence"/>
</dbReference>
<protein>
    <recommendedName>
        <fullName evidence="3">glucan endo-1,3-beta-D-glucosidase</fullName>
        <ecNumber evidence="3">3.2.1.39</ecNumber>
    </recommendedName>
    <alternativeName>
        <fullName evidence="13">Endo-1,3-beta-glucanase btgC</fullName>
    </alternativeName>
    <alternativeName>
        <fullName evidence="12">Laminarinase btgC</fullName>
    </alternativeName>
</protein>
<dbReference type="EMBL" id="CAADRA010006932">
    <property type="protein sequence ID" value="VFT97449.1"/>
    <property type="molecule type" value="Genomic_DNA"/>
</dbReference>
<reference evidence="16" key="2">
    <citation type="submission" date="2019-06" db="EMBL/GenBank/DDBJ databases">
        <title>Genomics analysis of Aphanomyces spp. identifies a new class of oomycete effector associated with host adaptation.</title>
        <authorList>
            <person name="Gaulin E."/>
        </authorList>
    </citation>
    <scope>NUCLEOTIDE SEQUENCE</scope>
    <source>
        <strain evidence="16">CBS 578.67</strain>
    </source>
</reference>
<dbReference type="Gene3D" id="3.20.20.80">
    <property type="entry name" value="Glycosidases"/>
    <property type="match status" value="1"/>
</dbReference>
<keyword evidence="18" id="KW-1185">Reference proteome</keyword>
<keyword evidence="8" id="KW-0119">Carbohydrate metabolism</keyword>
<evidence type="ECO:0000256" key="2">
    <source>
        <dbReference type="ARBA" id="ARBA00004236"/>
    </source>
</evidence>
<keyword evidence="7" id="KW-0325">Glycoprotein</keyword>
<keyword evidence="14" id="KW-1133">Transmembrane helix</keyword>
<evidence type="ECO:0000256" key="5">
    <source>
        <dbReference type="ARBA" id="ARBA00022801"/>
    </source>
</evidence>
<gene>
    <name evidence="17" type="primary">Aste57867_20770</name>
    <name evidence="16" type="ORF">As57867_020702</name>
    <name evidence="17" type="ORF">ASTE57867_20770</name>
</gene>
<keyword evidence="5" id="KW-0378">Hydrolase</keyword>
<dbReference type="InterPro" id="IPR035992">
    <property type="entry name" value="Ricin_B-like_lectins"/>
</dbReference>
<keyword evidence="6 14" id="KW-0472">Membrane</keyword>
<evidence type="ECO:0000256" key="11">
    <source>
        <dbReference type="ARBA" id="ARBA00037649"/>
    </source>
</evidence>
<dbReference type="PANTHER" id="PTHR16631:SF17">
    <property type="entry name" value="GLUCAN ENDO-1,3-BETA-GLUCOSIDASE BTGC"/>
    <property type="match status" value="1"/>
</dbReference>
<sequence length="499" mass="53501">MMPPTKTVESDNVVTTSTAIVVIAADVEYVESPEKPRAMTSSKKRAVIALATALLVVAAVVAAVLALKQTVSSTGVAVGGASGATVSICYDSWNSYSPGNMQAQFARIKERFSGIRTFQTQGSQNHIVVAAQTGLTIYAGVWIQSGNVQGDMQAAVDGARQYPGAIKAILVGNEELLAGLGPQFVIDKVNQMKSMLRAAGVASIKVGSAQTDGDWLNPANAGLVAACDVIGVNIHPFFSSSSVSTSNPIQDLQARWRAITSQYFGTKAVLTETGWPTGGSSLNGHVPGMALANKYINDVTDWVLSGGGGDAPAYFMFSDNPTKTVDFEKTFGLASADLAWKFDFTLANHGNDPPPAPTTQTQGVVFVNTPNDQVLAVTPNRGVEFHARWGNAWRSDVASQWTVRGALVASWETKTRTDVCLDAYEPWNGGAVHVWPCDAGNVNQQWNYDSKSHQLRHVTHNGFCLDMSNPMGGPPHLWTCHDPNDPYVSLQQVQWWQAW</sequence>
<dbReference type="GO" id="GO:0005886">
    <property type="term" value="C:plasma membrane"/>
    <property type="evidence" value="ECO:0007669"/>
    <property type="project" value="UniProtKB-SubCell"/>
</dbReference>
<organism evidence="17 18">
    <name type="scientific">Aphanomyces stellatus</name>
    <dbReference type="NCBI Taxonomy" id="120398"/>
    <lineage>
        <taxon>Eukaryota</taxon>
        <taxon>Sar</taxon>
        <taxon>Stramenopiles</taxon>
        <taxon>Oomycota</taxon>
        <taxon>Saprolegniomycetes</taxon>
        <taxon>Saprolegniales</taxon>
        <taxon>Verrucalvaceae</taxon>
        <taxon>Aphanomyces</taxon>
    </lineage>
</organism>
<dbReference type="PROSITE" id="PS50231">
    <property type="entry name" value="RICIN_B_LECTIN"/>
    <property type="match status" value="1"/>
</dbReference>
<dbReference type="Pfam" id="PF00652">
    <property type="entry name" value="Ricin_B_lectin"/>
    <property type="match status" value="1"/>
</dbReference>
<feature type="domain" description="Ricin B lectin" evidence="15">
    <location>
        <begin position="416"/>
        <end position="482"/>
    </location>
</feature>
<evidence type="ECO:0000313" key="17">
    <source>
        <dbReference type="EMBL" id="VFT97449.1"/>
    </source>
</evidence>
<accession>A0A485LHU6</accession>
<evidence type="ECO:0000259" key="15">
    <source>
        <dbReference type="Pfam" id="PF00652"/>
    </source>
</evidence>
<evidence type="ECO:0000256" key="3">
    <source>
        <dbReference type="ARBA" id="ARBA00012780"/>
    </source>
</evidence>
<dbReference type="EMBL" id="VJMH01006906">
    <property type="protein sequence ID" value="KAF0687498.1"/>
    <property type="molecule type" value="Genomic_DNA"/>
</dbReference>
<dbReference type="OrthoDB" id="77201at2759"/>
<comment type="catalytic activity">
    <reaction evidence="1">
        <text>Hydrolysis of (1-&gt;3)-beta-D-glucosidic linkages in (1-&gt;3)-beta-D-glucans.</text>
        <dbReference type="EC" id="3.2.1.39"/>
    </reaction>
</comment>
<dbReference type="InterPro" id="IPR017853">
    <property type="entry name" value="GH"/>
</dbReference>
<dbReference type="GO" id="GO:0042973">
    <property type="term" value="F:glucan endo-1,3-beta-D-glucosidase activity"/>
    <property type="evidence" value="ECO:0007669"/>
    <property type="project" value="UniProtKB-EC"/>
</dbReference>
<name>A0A485LHU6_9STRA</name>
<evidence type="ECO:0000256" key="4">
    <source>
        <dbReference type="ARBA" id="ARBA00022475"/>
    </source>
</evidence>